<accession>A0ABR2F265</accession>
<comment type="caution">
    <text evidence="2">The sequence shown here is derived from an EMBL/GenBank/DDBJ whole genome shotgun (WGS) entry which is preliminary data.</text>
</comment>
<keyword evidence="3" id="KW-1185">Reference proteome</keyword>
<name>A0ABR2F265_9ROSI</name>
<organism evidence="2 3">
    <name type="scientific">Hibiscus sabdariffa</name>
    <name type="common">roselle</name>
    <dbReference type="NCBI Taxonomy" id="183260"/>
    <lineage>
        <taxon>Eukaryota</taxon>
        <taxon>Viridiplantae</taxon>
        <taxon>Streptophyta</taxon>
        <taxon>Embryophyta</taxon>
        <taxon>Tracheophyta</taxon>
        <taxon>Spermatophyta</taxon>
        <taxon>Magnoliopsida</taxon>
        <taxon>eudicotyledons</taxon>
        <taxon>Gunneridae</taxon>
        <taxon>Pentapetalae</taxon>
        <taxon>rosids</taxon>
        <taxon>malvids</taxon>
        <taxon>Malvales</taxon>
        <taxon>Malvaceae</taxon>
        <taxon>Malvoideae</taxon>
        <taxon>Hibiscus</taxon>
    </lineage>
</organism>
<evidence type="ECO:0000313" key="3">
    <source>
        <dbReference type="Proteomes" id="UP001472677"/>
    </source>
</evidence>
<gene>
    <name evidence="2" type="ORF">V6N12_007578</name>
</gene>
<dbReference type="Pfam" id="PF20167">
    <property type="entry name" value="Transposase_32"/>
    <property type="match status" value="1"/>
</dbReference>
<feature type="domain" description="Putative plant transposon protein" evidence="1">
    <location>
        <begin position="36"/>
        <end position="165"/>
    </location>
</feature>
<evidence type="ECO:0000259" key="1">
    <source>
        <dbReference type="Pfam" id="PF20167"/>
    </source>
</evidence>
<dbReference type="Proteomes" id="UP001472677">
    <property type="component" value="Unassembled WGS sequence"/>
</dbReference>
<protein>
    <recommendedName>
        <fullName evidence="1">Putative plant transposon protein domain-containing protein</fullName>
    </recommendedName>
</protein>
<proteinExistence type="predicted"/>
<dbReference type="InterPro" id="IPR046796">
    <property type="entry name" value="Transposase_32_dom"/>
</dbReference>
<reference evidence="2 3" key="1">
    <citation type="journal article" date="2024" name="G3 (Bethesda)">
        <title>Genome assembly of Hibiscus sabdariffa L. provides insights into metabolisms of medicinal natural products.</title>
        <authorList>
            <person name="Kim T."/>
        </authorList>
    </citation>
    <scope>NUCLEOTIDE SEQUENCE [LARGE SCALE GENOMIC DNA]</scope>
    <source>
        <strain evidence="2">TK-2024</strain>
        <tissue evidence="2">Old leaves</tissue>
    </source>
</reference>
<sequence length="203" mass="23556">MKRTSLHDLLFFEKSFDLKNEPNVGFTLEFSLVVAKHKWERFIQQKEEIYPNLVRKFHKHLVKKDSHFLMIRGVCVRLDEGYINSMFDLVCVDDGHEQFINSMTTAKRNKILADLCEPSTTWMVSAKGSRSVKRVALKSQAQARNHFLKASLMPTTHNDNVSKERWSCCILSSWDDKLMLAESLLRRPSSALKRVATIFSFIC</sequence>
<dbReference type="EMBL" id="JBBPBM010000009">
    <property type="protein sequence ID" value="KAK8569046.1"/>
    <property type="molecule type" value="Genomic_DNA"/>
</dbReference>
<evidence type="ECO:0000313" key="2">
    <source>
        <dbReference type="EMBL" id="KAK8569046.1"/>
    </source>
</evidence>